<dbReference type="KEGG" id="hty:BN2458_PEG1242"/>
<accession>A0A099UI66</accession>
<dbReference type="Gene3D" id="1.10.940.10">
    <property type="entry name" value="NusB-like"/>
    <property type="match status" value="1"/>
</dbReference>
<dbReference type="GO" id="GO:0003723">
    <property type="term" value="F:RNA binding"/>
    <property type="evidence" value="ECO:0007669"/>
    <property type="project" value="UniProtKB-UniRule"/>
</dbReference>
<proteinExistence type="inferred from homology"/>
<dbReference type="STRING" id="76936.BN2458_PEG1242"/>
<dbReference type="InterPro" id="IPR006027">
    <property type="entry name" value="NusB_RsmB_TIM44"/>
</dbReference>
<dbReference type="EMBL" id="JRPF02000004">
    <property type="protein sequence ID" value="TLD78618.1"/>
    <property type="molecule type" value="Genomic_DNA"/>
</dbReference>
<keyword evidence="2 6" id="KW-0889">Transcription antitermination</keyword>
<dbReference type="InterPro" id="IPR011605">
    <property type="entry name" value="NusB_fam"/>
</dbReference>
<keyword evidence="5 6" id="KW-0804">Transcription</keyword>
<gene>
    <name evidence="6 9" type="primary">nusB</name>
    <name evidence="8" type="ORF">BN2458_PEG1242</name>
    <name evidence="9" type="ORF">LS75_004710</name>
</gene>
<evidence type="ECO:0000256" key="5">
    <source>
        <dbReference type="ARBA" id="ARBA00023163"/>
    </source>
</evidence>
<evidence type="ECO:0000256" key="1">
    <source>
        <dbReference type="ARBA" id="ARBA00005952"/>
    </source>
</evidence>
<dbReference type="GO" id="GO:0031564">
    <property type="term" value="P:transcription antitermination"/>
    <property type="evidence" value="ECO:0007669"/>
    <property type="project" value="UniProtKB-KW"/>
</dbReference>
<reference evidence="8" key="3">
    <citation type="submission" date="2015-11" db="EMBL/GenBank/DDBJ databases">
        <authorList>
            <person name="Zhang Y."/>
            <person name="Guo Z."/>
        </authorList>
    </citation>
    <scope>NUCLEOTIDE SEQUENCE</scope>
    <source>
        <strain evidence="8">1</strain>
    </source>
</reference>
<dbReference type="Pfam" id="PF01029">
    <property type="entry name" value="NusB"/>
    <property type="match status" value="1"/>
</dbReference>
<evidence type="ECO:0000313" key="9">
    <source>
        <dbReference type="EMBL" id="TLD78618.1"/>
    </source>
</evidence>
<dbReference type="GO" id="GO:0006353">
    <property type="term" value="P:DNA-templated transcription termination"/>
    <property type="evidence" value="ECO:0007669"/>
    <property type="project" value="UniProtKB-UniRule"/>
</dbReference>
<organism evidence="8 11">
    <name type="scientific">Helicobacter typhlonius</name>
    <dbReference type="NCBI Taxonomy" id="76936"/>
    <lineage>
        <taxon>Bacteria</taxon>
        <taxon>Pseudomonadati</taxon>
        <taxon>Campylobacterota</taxon>
        <taxon>Epsilonproteobacteria</taxon>
        <taxon>Campylobacterales</taxon>
        <taxon>Helicobacteraceae</taxon>
        <taxon>Helicobacter</taxon>
    </lineage>
</organism>
<dbReference type="CDD" id="cd00619">
    <property type="entry name" value="Terminator_NusB"/>
    <property type="match status" value="1"/>
</dbReference>
<evidence type="ECO:0000256" key="3">
    <source>
        <dbReference type="ARBA" id="ARBA00022884"/>
    </source>
</evidence>
<evidence type="ECO:0000259" key="7">
    <source>
        <dbReference type="Pfam" id="PF01029"/>
    </source>
</evidence>
<keyword evidence="10" id="KW-1185">Reference proteome</keyword>
<dbReference type="Proteomes" id="UP000064525">
    <property type="component" value="Chromosome I"/>
</dbReference>
<keyword evidence="3 6" id="KW-0694">RNA-binding</keyword>
<name>A0A099UI66_9HELI</name>
<keyword evidence="4 6" id="KW-0805">Transcription regulation</keyword>
<dbReference type="PATRIC" id="fig|76936.10.peg.1213"/>
<evidence type="ECO:0000256" key="6">
    <source>
        <dbReference type="HAMAP-Rule" id="MF_00073"/>
    </source>
</evidence>
<evidence type="ECO:0000313" key="8">
    <source>
        <dbReference type="EMBL" id="CUU40127.1"/>
    </source>
</evidence>
<feature type="domain" description="NusB/RsmB/TIM44" evidence="7">
    <location>
        <begin position="6"/>
        <end position="129"/>
    </location>
</feature>
<dbReference type="OrthoDB" id="9797817at2"/>
<protein>
    <recommendedName>
        <fullName evidence="6">Transcription antitermination protein NusB</fullName>
    </recommendedName>
    <alternativeName>
        <fullName evidence="6">Antitermination factor NusB</fullName>
    </alternativeName>
</protein>
<dbReference type="HAMAP" id="MF_00073">
    <property type="entry name" value="NusB"/>
    <property type="match status" value="1"/>
</dbReference>
<evidence type="ECO:0000313" key="11">
    <source>
        <dbReference type="Proteomes" id="UP000064525"/>
    </source>
</evidence>
<reference evidence="11" key="2">
    <citation type="submission" date="2015-11" db="EMBL/GenBank/DDBJ databases">
        <authorList>
            <person name="Anvar S.Y."/>
        </authorList>
    </citation>
    <scope>NUCLEOTIDE SEQUENCE [LARGE SCALE GENOMIC DNA]</scope>
</reference>
<sequence length="163" mass="18101">MATRTQAREAVIGMLYAYDVGNENILLFARDMFSEKKIKNKQQDFAYALLQGVLDNLQSLDESITSHLKEWDFSRLGGMERAMLRLGAYEILYTDTDTPVVINEAVELCKLYGGEDNAPRFINGVLDSIGKVSKKSARESITNNPKAQGIGLETCLDSKNAKG</sequence>
<dbReference type="Proteomes" id="UP000029925">
    <property type="component" value="Unassembled WGS sequence"/>
</dbReference>
<comment type="function">
    <text evidence="6">Involved in transcription antitermination. Required for transcription of ribosomal RNA (rRNA) genes. Binds specifically to the boxA antiterminator sequence of the ribosomal RNA (rrn) operons.</text>
</comment>
<dbReference type="InterPro" id="IPR035926">
    <property type="entry name" value="NusB-like_sf"/>
</dbReference>
<dbReference type="GeneID" id="78151440"/>
<dbReference type="NCBIfam" id="TIGR01951">
    <property type="entry name" value="nusB"/>
    <property type="match status" value="1"/>
</dbReference>
<evidence type="ECO:0000256" key="4">
    <source>
        <dbReference type="ARBA" id="ARBA00023015"/>
    </source>
</evidence>
<dbReference type="GO" id="GO:0005829">
    <property type="term" value="C:cytosol"/>
    <property type="evidence" value="ECO:0007669"/>
    <property type="project" value="TreeGrafter"/>
</dbReference>
<comment type="similarity">
    <text evidence="1 6">Belongs to the NusB family.</text>
</comment>
<dbReference type="EMBL" id="LN907858">
    <property type="protein sequence ID" value="CUU40127.1"/>
    <property type="molecule type" value="Genomic_DNA"/>
</dbReference>
<dbReference type="SUPFAM" id="SSF48013">
    <property type="entry name" value="NusB-like"/>
    <property type="match status" value="1"/>
</dbReference>
<dbReference type="AlphaFoldDB" id="A0A099UI66"/>
<dbReference type="PANTHER" id="PTHR11078:SF3">
    <property type="entry name" value="ANTITERMINATION NUSB DOMAIN-CONTAINING PROTEIN"/>
    <property type="match status" value="1"/>
</dbReference>
<dbReference type="RefSeq" id="WP_034326039.1">
    <property type="nucleotide sequence ID" value="NZ_CAJTQN010000003.1"/>
</dbReference>
<evidence type="ECO:0000313" key="10">
    <source>
        <dbReference type="Proteomes" id="UP000029925"/>
    </source>
</evidence>
<evidence type="ECO:0000256" key="2">
    <source>
        <dbReference type="ARBA" id="ARBA00022814"/>
    </source>
</evidence>
<dbReference type="PANTHER" id="PTHR11078">
    <property type="entry name" value="N UTILIZATION SUBSTANCE PROTEIN B-RELATED"/>
    <property type="match status" value="1"/>
</dbReference>
<reference evidence="9 10" key="1">
    <citation type="journal article" date="2014" name="Genome Announc.">
        <title>Draft genome sequences of eight enterohepatic helicobacter species isolated from both laboratory and wild rodents.</title>
        <authorList>
            <person name="Sheh A."/>
            <person name="Shen Z."/>
            <person name="Fox J.G."/>
        </authorList>
    </citation>
    <scope>NUCLEOTIDE SEQUENCE [LARGE SCALE GENOMIC DNA]</scope>
    <source>
        <strain evidence="9 10">MIT 98-6810</strain>
    </source>
</reference>